<dbReference type="Proteomes" id="UP000025227">
    <property type="component" value="Unplaced"/>
</dbReference>
<sequence length="172" mass="19845">MGQQRVGGVGVHVNAHCAMNIVSHESLTTRIGRLRSRRCGSTPALTIFVDYAPTSSHEEEELEAFCIDLERLCRKDHTFFKVIVGDFYARSASEERLKSSTPGLTEWNGKPYHSRWTWESPGGQFHNEIDHIIFNRRFCLTDVVDVVPKFYTRLDHRLLRARFCFLVCGERL</sequence>
<evidence type="ECO:0000313" key="1">
    <source>
        <dbReference type="Proteomes" id="UP000025227"/>
    </source>
</evidence>
<name>A0A7I4Z760_HAECO</name>
<protein>
    <submittedName>
        <fullName evidence="2">Endo/exonuclease/phosphatase domain-containing protein</fullName>
    </submittedName>
</protein>
<reference evidence="2" key="1">
    <citation type="submission" date="2020-12" db="UniProtKB">
        <authorList>
            <consortium name="WormBaseParasite"/>
        </authorList>
    </citation>
    <scope>IDENTIFICATION</scope>
    <source>
        <strain evidence="2">MHco3</strain>
    </source>
</reference>
<evidence type="ECO:0000313" key="2">
    <source>
        <dbReference type="WBParaSite" id="HCON_00184800-00001"/>
    </source>
</evidence>
<dbReference type="WBParaSite" id="HCON_00184800-00001">
    <property type="protein sequence ID" value="HCON_00184800-00001"/>
    <property type="gene ID" value="HCON_00184800"/>
</dbReference>
<dbReference type="AlphaFoldDB" id="A0A7I4Z760"/>
<dbReference type="Gene3D" id="3.60.10.10">
    <property type="entry name" value="Endonuclease/exonuclease/phosphatase"/>
    <property type="match status" value="1"/>
</dbReference>
<dbReference type="InterPro" id="IPR036691">
    <property type="entry name" value="Endo/exonu/phosph_ase_sf"/>
</dbReference>
<accession>A0A7I4Z760</accession>
<organism evidence="1 2">
    <name type="scientific">Haemonchus contortus</name>
    <name type="common">Barber pole worm</name>
    <dbReference type="NCBI Taxonomy" id="6289"/>
    <lineage>
        <taxon>Eukaryota</taxon>
        <taxon>Metazoa</taxon>
        <taxon>Ecdysozoa</taxon>
        <taxon>Nematoda</taxon>
        <taxon>Chromadorea</taxon>
        <taxon>Rhabditida</taxon>
        <taxon>Rhabditina</taxon>
        <taxon>Rhabditomorpha</taxon>
        <taxon>Strongyloidea</taxon>
        <taxon>Trichostrongylidae</taxon>
        <taxon>Haemonchus</taxon>
    </lineage>
</organism>
<dbReference type="SUPFAM" id="SSF56219">
    <property type="entry name" value="DNase I-like"/>
    <property type="match status" value="1"/>
</dbReference>
<proteinExistence type="predicted"/>
<keyword evidence="1" id="KW-1185">Reference proteome</keyword>